<dbReference type="SUPFAM" id="SSF55785">
    <property type="entry name" value="PYP-like sensor domain (PAS domain)"/>
    <property type="match status" value="1"/>
</dbReference>
<evidence type="ECO:0000259" key="8">
    <source>
        <dbReference type="PROSITE" id="PS50885"/>
    </source>
</evidence>
<evidence type="ECO:0000313" key="9">
    <source>
        <dbReference type="EMBL" id="GLR63823.1"/>
    </source>
</evidence>
<feature type="domain" description="PAS" evidence="7">
    <location>
        <begin position="25"/>
        <end position="60"/>
    </location>
</feature>
<dbReference type="Pfam" id="PF08447">
    <property type="entry name" value="PAS_3"/>
    <property type="match status" value="1"/>
</dbReference>
<evidence type="ECO:0000313" key="10">
    <source>
        <dbReference type="Proteomes" id="UP001156682"/>
    </source>
</evidence>
<feature type="transmembrane region" description="Helical" evidence="5">
    <location>
        <begin position="159"/>
        <end position="181"/>
    </location>
</feature>
<dbReference type="InterPro" id="IPR004089">
    <property type="entry name" value="MCPsignal_dom"/>
</dbReference>
<protein>
    <submittedName>
        <fullName evidence="9">Aerotaxis receptor</fullName>
    </submittedName>
</protein>
<dbReference type="CDD" id="cd11386">
    <property type="entry name" value="MCP_signal"/>
    <property type="match status" value="1"/>
</dbReference>
<keyword evidence="5" id="KW-0812">Transmembrane</keyword>
<dbReference type="InterPro" id="IPR000014">
    <property type="entry name" value="PAS"/>
</dbReference>
<evidence type="ECO:0000259" key="6">
    <source>
        <dbReference type="PROSITE" id="PS50111"/>
    </source>
</evidence>
<comment type="caution">
    <text evidence="9">The sequence shown here is derived from an EMBL/GenBank/DDBJ whole genome shotgun (WGS) entry which is preliminary data.</text>
</comment>
<keyword evidence="10" id="KW-1185">Reference proteome</keyword>
<dbReference type="InterPro" id="IPR035965">
    <property type="entry name" value="PAS-like_dom_sf"/>
</dbReference>
<evidence type="ECO:0000256" key="4">
    <source>
        <dbReference type="PROSITE-ProRule" id="PRU00284"/>
    </source>
</evidence>
<dbReference type="Gene3D" id="1.10.287.950">
    <property type="entry name" value="Methyl-accepting chemotaxis protein"/>
    <property type="match status" value="1"/>
</dbReference>
<reference evidence="10" key="1">
    <citation type="journal article" date="2019" name="Int. J. Syst. Evol. Microbiol.">
        <title>The Global Catalogue of Microorganisms (GCM) 10K type strain sequencing project: providing services to taxonomists for standard genome sequencing and annotation.</title>
        <authorList>
            <consortium name="The Broad Institute Genomics Platform"/>
            <consortium name="The Broad Institute Genome Sequencing Center for Infectious Disease"/>
            <person name="Wu L."/>
            <person name="Ma J."/>
        </authorList>
    </citation>
    <scope>NUCLEOTIDE SEQUENCE [LARGE SCALE GENOMIC DNA]</scope>
    <source>
        <strain evidence="10">NBRC 100033</strain>
    </source>
</reference>
<keyword evidence="5" id="KW-0472">Membrane</keyword>
<feature type="domain" description="Methyl-accepting transducer" evidence="6">
    <location>
        <begin position="274"/>
        <end position="510"/>
    </location>
</feature>
<organism evidence="9 10">
    <name type="scientific">Marinospirillum insulare</name>
    <dbReference type="NCBI Taxonomy" id="217169"/>
    <lineage>
        <taxon>Bacteria</taxon>
        <taxon>Pseudomonadati</taxon>
        <taxon>Pseudomonadota</taxon>
        <taxon>Gammaproteobacteria</taxon>
        <taxon>Oceanospirillales</taxon>
        <taxon>Oceanospirillaceae</taxon>
        <taxon>Marinospirillum</taxon>
    </lineage>
</organism>
<dbReference type="InterPro" id="IPR003660">
    <property type="entry name" value="HAMP_dom"/>
</dbReference>
<dbReference type="Gene3D" id="3.30.450.20">
    <property type="entry name" value="PAS domain"/>
    <property type="match status" value="1"/>
</dbReference>
<proteinExistence type="inferred from homology"/>
<dbReference type="SMART" id="SM00304">
    <property type="entry name" value="HAMP"/>
    <property type="match status" value="2"/>
</dbReference>
<evidence type="ECO:0000256" key="5">
    <source>
        <dbReference type="SAM" id="Phobius"/>
    </source>
</evidence>
<name>A0ABQ5ZXM6_9GAMM</name>
<evidence type="ECO:0000256" key="3">
    <source>
        <dbReference type="ARBA" id="ARBA00029447"/>
    </source>
</evidence>
<dbReference type="NCBIfam" id="TIGR00229">
    <property type="entry name" value="sensory_box"/>
    <property type="match status" value="1"/>
</dbReference>
<dbReference type="PANTHER" id="PTHR32089:SF112">
    <property type="entry name" value="LYSOZYME-LIKE PROTEIN-RELATED"/>
    <property type="match status" value="1"/>
</dbReference>
<dbReference type="CDD" id="cd00130">
    <property type="entry name" value="PAS"/>
    <property type="match status" value="1"/>
</dbReference>
<dbReference type="Proteomes" id="UP001156682">
    <property type="component" value="Unassembled WGS sequence"/>
</dbReference>
<keyword evidence="5" id="KW-1133">Transmembrane helix</keyword>
<feature type="transmembrane region" description="Helical" evidence="5">
    <location>
        <begin position="193"/>
        <end position="215"/>
    </location>
</feature>
<evidence type="ECO:0000256" key="1">
    <source>
        <dbReference type="ARBA" id="ARBA00004370"/>
    </source>
</evidence>
<evidence type="ECO:0000259" key="7">
    <source>
        <dbReference type="PROSITE" id="PS50112"/>
    </source>
</evidence>
<dbReference type="InterPro" id="IPR013655">
    <property type="entry name" value="PAS_fold_3"/>
</dbReference>
<dbReference type="SUPFAM" id="SSF58104">
    <property type="entry name" value="Methyl-accepting chemotaxis protein (MCP) signaling domain"/>
    <property type="match status" value="1"/>
</dbReference>
<sequence length="550" mass="59682">MRNNQPVTQKEYPVRPDTAIISHTDALGNIVYVNDEFVEYAGFERSELIGEPHNIIRHPDMPREAFRDFWATLKKGRAWQGIIKNRRANGDHYWVKATATPLKNGGYMSVRLKATEQEIKDATALYARMREGSSDRLAGGYHLSGLYSRISHFYQSINIIPTTLIPMVLGFLITLGALGYTHLQIDDPSIHKLMLPMAVTILGACSMVFIWLYLIMRRQTRRLNYLKSVAMEIGSGNLVGPAPMGKEDEIGGVFNAVQIMRNHLLEIAFQMTQSTKSLDHAAEEMLAASKATSDGAASQSRSSTNMAAALEELSASVEQIGESATAAHAASNQAGEVARLGAEAVYASSQEISAIAGTVNNSATKVKELEELSGNIGKIVSTIREIADQTNLLALNAAIEAARAGEHGRGFAVVADEVRSLAERTATSTVEISDMVAQIQNRTEEAVVEMQASVQQVSEGVSKAERAGQSVAEIEGETSKVVQSTQDIQGILQEQALAAREVAETIEGIARLADENASQASQTLVASQEIQSTTKVLDELCKQFKVCTNE</sequence>
<dbReference type="PANTHER" id="PTHR32089">
    <property type="entry name" value="METHYL-ACCEPTING CHEMOTAXIS PROTEIN MCPB"/>
    <property type="match status" value="1"/>
</dbReference>
<evidence type="ECO:0000256" key="2">
    <source>
        <dbReference type="ARBA" id="ARBA00023224"/>
    </source>
</evidence>
<dbReference type="PROSITE" id="PS50112">
    <property type="entry name" value="PAS"/>
    <property type="match status" value="1"/>
</dbReference>
<dbReference type="Pfam" id="PF00015">
    <property type="entry name" value="MCPsignal"/>
    <property type="match status" value="1"/>
</dbReference>
<accession>A0ABQ5ZXM6</accession>
<dbReference type="RefSeq" id="WP_027851765.1">
    <property type="nucleotide sequence ID" value="NZ_BSOR01000019.1"/>
</dbReference>
<dbReference type="EMBL" id="BSOR01000019">
    <property type="protein sequence ID" value="GLR63823.1"/>
    <property type="molecule type" value="Genomic_DNA"/>
</dbReference>
<keyword evidence="9" id="KW-0675">Receptor</keyword>
<keyword evidence="2 4" id="KW-0807">Transducer</keyword>
<gene>
    <name evidence="9" type="primary">aer_1</name>
    <name evidence="9" type="ORF">GCM10007878_12590</name>
</gene>
<dbReference type="PROSITE" id="PS50885">
    <property type="entry name" value="HAMP"/>
    <property type="match status" value="1"/>
</dbReference>
<feature type="domain" description="HAMP" evidence="8">
    <location>
        <begin position="217"/>
        <end position="269"/>
    </location>
</feature>
<comment type="subcellular location">
    <subcellularLocation>
        <location evidence="1">Membrane</location>
    </subcellularLocation>
</comment>
<dbReference type="PROSITE" id="PS50111">
    <property type="entry name" value="CHEMOTAXIS_TRANSDUC_2"/>
    <property type="match status" value="1"/>
</dbReference>
<comment type="similarity">
    <text evidence="3">Belongs to the methyl-accepting chemotaxis (MCP) protein family.</text>
</comment>
<dbReference type="Pfam" id="PF00672">
    <property type="entry name" value="HAMP"/>
    <property type="match status" value="1"/>
</dbReference>
<dbReference type="SMART" id="SM00283">
    <property type="entry name" value="MA"/>
    <property type="match status" value="1"/>
</dbReference>